<protein>
    <submittedName>
        <fullName evidence="9">Anaerobic sulfatase maturase</fullName>
    </submittedName>
</protein>
<dbReference type="CDD" id="cd01335">
    <property type="entry name" value="Radical_SAM"/>
    <property type="match status" value="1"/>
</dbReference>
<evidence type="ECO:0000256" key="2">
    <source>
        <dbReference type="ARBA" id="ARBA00022485"/>
    </source>
</evidence>
<dbReference type="Pfam" id="PF13186">
    <property type="entry name" value="SPASM"/>
    <property type="match status" value="1"/>
</dbReference>
<proteinExistence type="inferred from homology"/>
<dbReference type="PANTHER" id="PTHR43273:SF3">
    <property type="entry name" value="ANAEROBIC SULFATASE-MATURATING ENZYME HOMOLOG ASLB-RELATED"/>
    <property type="match status" value="1"/>
</dbReference>
<accession>A0ABX6V9J0</accession>
<keyword evidence="3" id="KW-0949">S-adenosyl-L-methionine</keyword>
<dbReference type="InterPro" id="IPR013785">
    <property type="entry name" value="Aldolase_TIM"/>
</dbReference>
<keyword evidence="10" id="KW-1185">Reference proteome</keyword>
<dbReference type="EMBL" id="CP045503">
    <property type="protein sequence ID" value="QPG58521.1"/>
    <property type="molecule type" value="Genomic_DNA"/>
</dbReference>
<gene>
    <name evidence="9" type="ORF">FM038_014605</name>
</gene>
<dbReference type="SFLD" id="SFLDS00029">
    <property type="entry name" value="Radical_SAM"/>
    <property type="match status" value="1"/>
</dbReference>
<dbReference type="NCBIfam" id="TIGR03942">
    <property type="entry name" value="sulfatase_rSAM"/>
    <property type="match status" value="1"/>
</dbReference>
<dbReference type="SUPFAM" id="SSF102114">
    <property type="entry name" value="Radical SAM enzymes"/>
    <property type="match status" value="1"/>
</dbReference>
<evidence type="ECO:0000313" key="9">
    <source>
        <dbReference type="EMBL" id="QPG58521.1"/>
    </source>
</evidence>
<dbReference type="SFLD" id="SFLDG01072">
    <property type="entry name" value="dehydrogenase_like"/>
    <property type="match status" value="1"/>
</dbReference>
<keyword evidence="6" id="KW-0411">Iron-sulfur</keyword>
<reference evidence="9" key="1">
    <citation type="submission" date="2021-07" db="EMBL/GenBank/DDBJ databases">
        <title>Shewanella sp. YLB-07 whole genome sequence.</title>
        <authorList>
            <person name="Yu L."/>
        </authorList>
    </citation>
    <scope>NUCLEOTIDE SEQUENCE</scope>
    <source>
        <strain evidence="9">YLB-08</strain>
    </source>
</reference>
<evidence type="ECO:0000313" key="10">
    <source>
        <dbReference type="Proteomes" id="UP000316416"/>
    </source>
</evidence>
<keyword evidence="4" id="KW-0479">Metal-binding</keyword>
<dbReference type="Proteomes" id="UP000316416">
    <property type="component" value="Chromosome"/>
</dbReference>
<evidence type="ECO:0000256" key="1">
    <source>
        <dbReference type="ARBA" id="ARBA00001966"/>
    </source>
</evidence>
<dbReference type="SFLD" id="SFLDG01386">
    <property type="entry name" value="main_SPASM_domain-containing"/>
    <property type="match status" value="1"/>
</dbReference>
<keyword evidence="2" id="KW-0004">4Fe-4S</keyword>
<dbReference type="CDD" id="cd21120">
    <property type="entry name" value="SPASM_anSME"/>
    <property type="match status" value="1"/>
</dbReference>
<evidence type="ECO:0000256" key="4">
    <source>
        <dbReference type="ARBA" id="ARBA00022723"/>
    </source>
</evidence>
<dbReference type="SFLD" id="SFLDG01067">
    <property type="entry name" value="SPASM/twitch_domain_containing"/>
    <property type="match status" value="1"/>
</dbReference>
<dbReference type="InterPro" id="IPR023867">
    <property type="entry name" value="Sulphatase_maturase_rSAM"/>
</dbReference>
<dbReference type="Pfam" id="PF04055">
    <property type="entry name" value="Radical_SAM"/>
    <property type="match status" value="1"/>
</dbReference>
<sequence length="422" mass="48709">MQTIKVNQYQGKASKRFHVMSKPIGAACNIDCTYCYYLSKQDLLEYKQGCSPKMPFDELEAYIKQYIQQQNTPEIIFTWQGGEPTMLGLDYFREIVRLQAKYAPTDVTISNDLQTNGILLNDTWCQFLAKHNFLVGLSIDGPEMYHNAYRKNRSGKGTFRQVMRAVELLHHYKVNFATLTCINNLTSKNPLEIYRFLRDVVRSPQIQFIPIAEPKTFRETAPQNWDQHEIPFLGSEQAKPGTRNSVVTSWSVSSEDWGTFLCSVFDEWIVQDIGKVYVQYFEASVETWMGRTNPLCTLGSLCGKGLAMEPNGDVFTCDHYVYPEYKIGNIHEKPLDQMALSPKQQAFGFAKSKTLTKQCQSCDYKFACFGECPKNRFVRSYEGELGHNYLCQGWHKFFKHIDPYMCQIVTAMGYQVRAKQQR</sequence>
<dbReference type="InterPro" id="IPR058240">
    <property type="entry name" value="rSAM_sf"/>
</dbReference>
<dbReference type="NCBIfam" id="TIGR04085">
    <property type="entry name" value="rSAM_more_4Fe4S"/>
    <property type="match status" value="1"/>
</dbReference>
<comment type="cofactor">
    <cofactor evidence="1">
        <name>[4Fe-4S] cluster</name>
        <dbReference type="ChEBI" id="CHEBI:49883"/>
    </cofactor>
</comment>
<evidence type="ECO:0000256" key="3">
    <source>
        <dbReference type="ARBA" id="ARBA00022691"/>
    </source>
</evidence>
<evidence type="ECO:0000256" key="7">
    <source>
        <dbReference type="ARBA" id="ARBA00023601"/>
    </source>
</evidence>
<dbReference type="InterPro" id="IPR047207">
    <property type="entry name" value="SPASM_anSME"/>
</dbReference>
<evidence type="ECO:0000256" key="6">
    <source>
        <dbReference type="ARBA" id="ARBA00023014"/>
    </source>
</evidence>
<evidence type="ECO:0000256" key="5">
    <source>
        <dbReference type="ARBA" id="ARBA00023004"/>
    </source>
</evidence>
<evidence type="ECO:0000259" key="8">
    <source>
        <dbReference type="PROSITE" id="PS51918"/>
    </source>
</evidence>
<dbReference type="InterPro" id="IPR023885">
    <property type="entry name" value="4Fe4S-binding_SPASM_dom"/>
</dbReference>
<feature type="domain" description="Radical SAM core" evidence="8">
    <location>
        <begin position="11"/>
        <end position="240"/>
    </location>
</feature>
<dbReference type="Gene3D" id="3.20.20.70">
    <property type="entry name" value="Aldolase class I"/>
    <property type="match status" value="1"/>
</dbReference>
<dbReference type="SFLD" id="SFLDF00285">
    <property type="entry name" value="anaerobic_Ser-type_sulfatase-m"/>
    <property type="match status" value="1"/>
</dbReference>
<keyword evidence="5" id="KW-0408">Iron</keyword>
<dbReference type="PROSITE" id="PS51918">
    <property type="entry name" value="RADICAL_SAM"/>
    <property type="match status" value="1"/>
</dbReference>
<dbReference type="SFLD" id="SFLDG01384">
    <property type="entry name" value="thioether_bond_formation_requi"/>
    <property type="match status" value="1"/>
</dbReference>
<dbReference type="PANTHER" id="PTHR43273">
    <property type="entry name" value="ANAEROBIC SULFATASE-MATURATING ENZYME HOMOLOG ASLB-RELATED"/>
    <property type="match status" value="1"/>
</dbReference>
<dbReference type="InterPro" id="IPR034491">
    <property type="entry name" value="Anaerob_Ser_sulfatase-maturase"/>
</dbReference>
<name>A0ABX6V9J0_9GAMM</name>
<organism evidence="9 10">
    <name type="scientific">Shewanella eurypsychrophilus</name>
    <dbReference type="NCBI Taxonomy" id="2593656"/>
    <lineage>
        <taxon>Bacteria</taxon>
        <taxon>Pseudomonadati</taxon>
        <taxon>Pseudomonadota</taxon>
        <taxon>Gammaproteobacteria</taxon>
        <taxon>Alteromonadales</taxon>
        <taxon>Shewanellaceae</taxon>
        <taxon>Shewanella</taxon>
    </lineage>
</organism>
<comment type="similarity">
    <text evidence="7">Belongs to the radical SAM superfamily. Anaerobic sulfatase-maturating enzyme family.</text>
</comment>
<dbReference type="RefSeq" id="WP_142874146.1">
    <property type="nucleotide sequence ID" value="NZ_CP045503.2"/>
</dbReference>
<dbReference type="InterPro" id="IPR007197">
    <property type="entry name" value="rSAM"/>
</dbReference>